<dbReference type="PANTHER" id="PTHR16209">
    <property type="entry name" value="VESICULAR, OVEREXPRESSED IN CANCER, PROSURVIVAL PROTEIN 1"/>
    <property type="match status" value="1"/>
</dbReference>
<keyword evidence="2" id="KW-1133">Transmembrane helix</keyword>
<proteinExistence type="evidence at transcript level"/>
<protein>
    <submittedName>
        <fullName evidence="3">Uncharacterized protein LOC100185871</fullName>
    </submittedName>
</protein>
<dbReference type="InterPro" id="IPR051994">
    <property type="entry name" value="WW_domain-binding"/>
</dbReference>
<dbReference type="Pfam" id="PF11669">
    <property type="entry name" value="WBP-1"/>
    <property type="match status" value="1"/>
</dbReference>
<evidence type="ECO:0000256" key="2">
    <source>
        <dbReference type="SAM" id="Phobius"/>
    </source>
</evidence>
<sequence>MYNELMRSSIIPKFPLVLTFLIKPGSCRVGYSSDTPKKGSQETCESPDGSNYVCSVGHCCGGDGCCTYYYELWWFWLIWGVIILMSCCCAYHHRQKRREDRARGGHNTTSGTRHPYAGVCNYPGPPLDNQVLGYCKLPVYDEIIRIPPTASPPPPYSSRRRSINTIACLQPNEAGEMQMTIVPCHITGSMLSLASLSHYVPGIISQSNNIHISVNPTSMPPTDQLATDDNNNTITPDFPTSSEQMQSAPPLPKKEVENTSKDLTDVDRVSVVKSPQSVHEGCSYITEELPHDVESSDNSEYEDEDDYLLGVDPNNNIQPVMMHPKELIAGRQSPRIGADEADALRPYDDVCSQEASSFSSVGDIVLNLTP</sequence>
<dbReference type="PANTHER" id="PTHR16209:SF6">
    <property type="entry name" value="VESICULAR, OVEREXPRESSED IN CANCER, PROSURVIVAL PROTEIN 1"/>
    <property type="match status" value="1"/>
</dbReference>
<feature type="transmembrane region" description="Helical" evidence="2">
    <location>
        <begin position="73"/>
        <end position="93"/>
    </location>
</feature>
<dbReference type="EMBL" id="LR787101">
    <property type="protein sequence ID" value="CAB3262963.1"/>
    <property type="molecule type" value="mRNA"/>
</dbReference>
<evidence type="ECO:0000313" key="3">
    <source>
        <dbReference type="EMBL" id="CAB3262963.1"/>
    </source>
</evidence>
<feature type="compositionally biased region" description="Basic and acidic residues" evidence="1">
    <location>
        <begin position="252"/>
        <end position="264"/>
    </location>
</feature>
<feature type="region of interest" description="Disordered" evidence="1">
    <location>
        <begin position="214"/>
        <end position="264"/>
    </location>
</feature>
<evidence type="ECO:0000256" key="1">
    <source>
        <dbReference type="SAM" id="MobiDB-lite"/>
    </source>
</evidence>
<dbReference type="AlphaFoldDB" id="A0A6F9DJ31"/>
<reference evidence="3" key="1">
    <citation type="submission" date="2020-04" db="EMBL/GenBank/DDBJ databases">
        <authorList>
            <person name="Neveu A P."/>
        </authorList>
    </citation>
    <scope>NUCLEOTIDE SEQUENCE</scope>
    <source>
        <tissue evidence="3">Whole embryo</tissue>
    </source>
</reference>
<dbReference type="InterPro" id="IPR021684">
    <property type="entry name" value="WBP1-like"/>
</dbReference>
<name>A0A6F9DJ31_9ASCI</name>
<organism evidence="3">
    <name type="scientific">Phallusia mammillata</name>
    <dbReference type="NCBI Taxonomy" id="59560"/>
    <lineage>
        <taxon>Eukaryota</taxon>
        <taxon>Metazoa</taxon>
        <taxon>Chordata</taxon>
        <taxon>Tunicata</taxon>
        <taxon>Ascidiacea</taxon>
        <taxon>Phlebobranchia</taxon>
        <taxon>Ascidiidae</taxon>
        <taxon>Phallusia</taxon>
    </lineage>
</organism>
<keyword evidence="2" id="KW-0812">Transmembrane</keyword>
<keyword evidence="2" id="KW-0472">Membrane</keyword>
<feature type="compositionally biased region" description="Polar residues" evidence="1">
    <location>
        <begin position="214"/>
        <end position="247"/>
    </location>
</feature>
<gene>
    <name evidence="3" type="primary">LOC100185871</name>
</gene>
<accession>A0A6F9DJ31</accession>